<keyword evidence="3" id="KW-1185">Reference proteome</keyword>
<dbReference type="AlphaFoldDB" id="A0A1Y6EMQ8"/>
<dbReference type="GO" id="GO:0016758">
    <property type="term" value="F:hexosyltransferase activity"/>
    <property type="evidence" value="ECO:0007669"/>
    <property type="project" value="UniProtKB-ARBA"/>
</dbReference>
<gene>
    <name evidence="2" type="ORF">SAMN06297229_0679</name>
</gene>
<dbReference type="OrthoDB" id="396512at2"/>
<dbReference type="Gene3D" id="3.90.550.10">
    <property type="entry name" value="Spore Coat Polysaccharide Biosynthesis Protein SpsA, Chain A"/>
    <property type="match status" value="1"/>
</dbReference>
<dbReference type="InterPro" id="IPR001173">
    <property type="entry name" value="Glyco_trans_2-like"/>
</dbReference>
<keyword evidence="2" id="KW-0808">Transferase</keyword>
<dbReference type="Proteomes" id="UP000194450">
    <property type="component" value="Unassembled WGS sequence"/>
</dbReference>
<dbReference type="PANTHER" id="PTHR22916">
    <property type="entry name" value="GLYCOSYLTRANSFERASE"/>
    <property type="match status" value="1"/>
</dbReference>
<feature type="domain" description="Glycosyltransferase 2-like" evidence="1">
    <location>
        <begin position="22"/>
        <end position="156"/>
    </location>
</feature>
<dbReference type="Pfam" id="PF00535">
    <property type="entry name" value="Glycos_transf_2"/>
    <property type="match status" value="1"/>
</dbReference>
<dbReference type="EMBL" id="FXWH01000001">
    <property type="protein sequence ID" value="SMQ62240.1"/>
    <property type="molecule type" value="Genomic_DNA"/>
</dbReference>
<dbReference type="SUPFAM" id="SSF53448">
    <property type="entry name" value="Nucleotide-diphospho-sugar transferases"/>
    <property type="match status" value="1"/>
</dbReference>
<protein>
    <submittedName>
        <fullName evidence="2">Glycosyl transferase family 2</fullName>
    </submittedName>
</protein>
<reference evidence="3" key="1">
    <citation type="submission" date="2017-04" db="EMBL/GenBank/DDBJ databases">
        <authorList>
            <person name="Varghese N."/>
            <person name="Submissions S."/>
        </authorList>
    </citation>
    <scope>NUCLEOTIDE SEQUENCE [LARGE SCALE GENOMIC DNA]</scope>
</reference>
<sequence length="482" mass="54861">MANDTTKTTSSELPRVSMFLFVFQQQDYLEEAIAGALAQDYANLQIVISDDASTDNSVAVIEQATRNYQGPHDIKVNVNPTNLGIGEHFKHIMNNLIDGKLVVAAAGDDISSPNRVSRIVETWLANGKPDVIAHDLREFDQHGNNVDSDRTIQYQWQQNPLELQPIQRLTNYLQDPFPLPFLGAALAYTRELYQRFEAPIWAPDYEDHLMYFRALLGGSIHYFREPLVRYRRHTANFTNRDKKVSSAVKRVSLGNRSLTIPMASFGQYRMHQLVCQQFEDYLKAIQLERVCLDVDHFFKLWQNLNRRHEQLLSCFAGWRGKLALLRSDVQHYFNYLPWRWHYGVRQRAASINYLSPIRIIIFGASAAGQRALMQLPEQFEVVAFADNNSKLQGQKVLGIPVIAPAKIGTEAYTFDSILVASIYYFPIKQQLVKDIHIAVTKVSRAPQAIISESTSAHRFRRTSKIIIASAFTAALITALISS</sequence>
<name>A0A1Y6EMQ8_9GAMM</name>
<accession>A0A1Y6EMQ8</accession>
<dbReference type="InterPro" id="IPR029044">
    <property type="entry name" value="Nucleotide-diphossugar_trans"/>
</dbReference>
<dbReference type="InterPro" id="IPR029063">
    <property type="entry name" value="SAM-dependent_MTases_sf"/>
</dbReference>
<evidence type="ECO:0000313" key="2">
    <source>
        <dbReference type="EMBL" id="SMQ62240.1"/>
    </source>
</evidence>
<evidence type="ECO:0000259" key="1">
    <source>
        <dbReference type="Pfam" id="PF00535"/>
    </source>
</evidence>
<dbReference type="Gene3D" id="3.40.50.720">
    <property type="entry name" value="NAD(P)-binding Rossmann-like Domain"/>
    <property type="match status" value="1"/>
</dbReference>
<dbReference type="SUPFAM" id="SSF53335">
    <property type="entry name" value="S-adenosyl-L-methionine-dependent methyltransferases"/>
    <property type="match status" value="1"/>
</dbReference>
<evidence type="ECO:0000313" key="3">
    <source>
        <dbReference type="Proteomes" id="UP000194450"/>
    </source>
</evidence>
<dbReference type="RefSeq" id="WP_086433842.1">
    <property type="nucleotide sequence ID" value="NZ_FXWH01000001.1"/>
</dbReference>
<proteinExistence type="predicted"/>
<dbReference type="PANTHER" id="PTHR22916:SF3">
    <property type="entry name" value="UDP-GLCNAC:BETAGAL BETA-1,3-N-ACETYLGLUCOSAMINYLTRANSFERASE-LIKE PROTEIN 1"/>
    <property type="match status" value="1"/>
</dbReference>
<organism evidence="2 3">
    <name type="scientific">Pseudidiomarina planktonica</name>
    <dbReference type="NCBI Taxonomy" id="1323738"/>
    <lineage>
        <taxon>Bacteria</taxon>
        <taxon>Pseudomonadati</taxon>
        <taxon>Pseudomonadota</taxon>
        <taxon>Gammaproteobacteria</taxon>
        <taxon>Alteromonadales</taxon>
        <taxon>Idiomarinaceae</taxon>
        <taxon>Pseudidiomarina</taxon>
    </lineage>
</organism>